<feature type="domain" description="SRP54-type proteins GTP-binding" evidence="9">
    <location>
        <begin position="258"/>
        <end position="271"/>
    </location>
</feature>
<reference evidence="10 11" key="3">
    <citation type="submission" date="2021-02" db="EMBL/GenBank/DDBJ databases">
        <authorList>
            <person name="Merkel A.Y."/>
        </authorList>
    </citation>
    <scope>NUCLEOTIDE SEQUENCE [LARGE SCALE GENOMIC DNA]</scope>
    <source>
        <strain evidence="10 11">T05b</strain>
    </source>
</reference>
<dbReference type="InterPro" id="IPR042101">
    <property type="entry name" value="SRP54_N_sf"/>
</dbReference>
<comment type="subunit">
    <text evidence="8">Part of the signal recognition particle protein translocation system, which is composed of SRP and FtsY.</text>
</comment>
<dbReference type="InterPro" id="IPR027417">
    <property type="entry name" value="P-loop_NTPase"/>
</dbReference>
<dbReference type="PROSITE" id="PS00300">
    <property type="entry name" value="SRP54"/>
    <property type="match status" value="1"/>
</dbReference>
<reference evidence="10 11" key="2">
    <citation type="submission" date="2021-02" db="EMBL/GenBank/DDBJ databases">
        <title>Sulfurospirillum tamanensis sp. nov.</title>
        <authorList>
            <person name="Frolova A."/>
            <person name="Merkel A."/>
            <person name="Slobodkin A."/>
        </authorList>
    </citation>
    <scope>NUCLEOTIDE SEQUENCE [LARGE SCALE GENOMIC DNA]</scope>
    <source>
        <strain evidence="10 11">T05b</strain>
    </source>
</reference>
<dbReference type="InterPro" id="IPR003593">
    <property type="entry name" value="AAA+_ATPase"/>
</dbReference>
<evidence type="ECO:0000256" key="8">
    <source>
        <dbReference type="HAMAP-Rule" id="MF_00920"/>
    </source>
</evidence>
<dbReference type="SMART" id="SM00382">
    <property type="entry name" value="AAA"/>
    <property type="match status" value="1"/>
</dbReference>
<evidence type="ECO:0000256" key="6">
    <source>
        <dbReference type="ARBA" id="ARBA00023136"/>
    </source>
</evidence>
<dbReference type="PANTHER" id="PTHR43134:SF1">
    <property type="entry name" value="SIGNAL RECOGNITION PARTICLE RECEPTOR SUBUNIT ALPHA"/>
    <property type="match status" value="1"/>
</dbReference>
<keyword evidence="2 8" id="KW-0963">Cytoplasm</keyword>
<comment type="subcellular location">
    <subcellularLocation>
        <location evidence="8">Cell membrane</location>
        <topology evidence="8">Peripheral membrane protein</topology>
        <orientation evidence="8">Cytoplasmic side</orientation>
    </subcellularLocation>
    <subcellularLocation>
        <location evidence="8">Cytoplasm</location>
    </subcellularLocation>
</comment>
<evidence type="ECO:0000313" key="11">
    <source>
        <dbReference type="Proteomes" id="UP000703590"/>
    </source>
</evidence>
<evidence type="ECO:0000256" key="2">
    <source>
        <dbReference type="ARBA" id="ARBA00022490"/>
    </source>
</evidence>
<dbReference type="SUPFAM" id="SSF52540">
    <property type="entry name" value="P-loop containing nucleoside triphosphate hydrolases"/>
    <property type="match status" value="1"/>
</dbReference>
<dbReference type="NCBIfam" id="TIGR00064">
    <property type="entry name" value="ftsY"/>
    <property type="match status" value="1"/>
</dbReference>
<comment type="function">
    <text evidence="8">Involved in targeting and insertion of nascent membrane proteins into the cytoplasmic membrane. Acts as a receptor for the complex formed by the signal recognition particle (SRP) and the ribosome-nascent chain (RNC).</text>
</comment>
<dbReference type="InterPro" id="IPR000897">
    <property type="entry name" value="SRP54_GTPase_dom"/>
</dbReference>
<dbReference type="EMBL" id="JAFHKK010000032">
    <property type="protein sequence ID" value="MBN2965323.1"/>
    <property type="molecule type" value="Genomic_DNA"/>
</dbReference>
<dbReference type="Pfam" id="PF00448">
    <property type="entry name" value="SRP54"/>
    <property type="match status" value="1"/>
</dbReference>
<evidence type="ECO:0000256" key="3">
    <source>
        <dbReference type="ARBA" id="ARBA00022741"/>
    </source>
</evidence>
<comment type="catalytic activity">
    <reaction evidence="8">
        <text>GTP + H2O = GDP + phosphate + H(+)</text>
        <dbReference type="Rhea" id="RHEA:19669"/>
        <dbReference type="ChEBI" id="CHEBI:15377"/>
        <dbReference type="ChEBI" id="CHEBI:15378"/>
        <dbReference type="ChEBI" id="CHEBI:37565"/>
        <dbReference type="ChEBI" id="CHEBI:43474"/>
        <dbReference type="ChEBI" id="CHEBI:58189"/>
        <dbReference type="EC" id="3.6.5.4"/>
    </reaction>
</comment>
<feature type="binding site" evidence="8">
    <location>
        <begin position="237"/>
        <end position="240"/>
    </location>
    <ligand>
        <name>GTP</name>
        <dbReference type="ChEBI" id="CHEBI:37565"/>
    </ligand>
</feature>
<proteinExistence type="inferred from homology"/>
<dbReference type="EC" id="3.6.5.4" evidence="8"/>
<dbReference type="Gene3D" id="3.40.50.300">
    <property type="entry name" value="P-loop containing nucleotide triphosphate hydrolases"/>
    <property type="match status" value="1"/>
</dbReference>
<dbReference type="SMART" id="SM00962">
    <property type="entry name" value="SRP54"/>
    <property type="match status" value="1"/>
</dbReference>
<name>A0ABS2WUR4_9BACT</name>
<evidence type="ECO:0000256" key="7">
    <source>
        <dbReference type="ARBA" id="ARBA00023170"/>
    </source>
</evidence>
<protein>
    <recommendedName>
        <fullName evidence="8">Signal recognition particle receptor FtsY</fullName>
        <shortName evidence="8">SRP receptor</shortName>
        <ecNumber evidence="8">3.6.5.4</ecNumber>
    </recommendedName>
</protein>
<dbReference type="Proteomes" id="UP000703590">
    <property type="component" value="Unassembled WGS sequence"/>
</dbReference>
<evidence type="ECO:0000256" key="4">
    <source>
        <dbReference type="ARBA" id="ARBA00022801"/>
    </source>
</evidence>
<dbReference type="RefSeq" id="WP_205459884.1">
    <property type="nucleotide sequence ID" value="NZ_JAFHKK010000032.1"/>
</dbReference>
<organism evidence="10 11">
    <name type="scientific">Sulfurospirillum tamanense</name>
    <dbReference type="NCBI Taxonomy" id="2813362"/>
    <lineage>
        <taxon>Bacteria</taxon>
        <taxon>Pseudomonadati</taxon>
        <taxon>Campylobacterota</taxon>
        <taxon>Epsilonproteobacteria</taxon>
        <taxon>Campylobacterales</taxon>
        <taxon>Sulfurospirillaceae</taxon>
        <taxon>Sulfurospirillum</taxon>
    </lineage>
</organism>
<keyword evidence="6 8" id="KW-0472">Membrane</keyword>
<keyword evidence="3 8" id="KW-0547">Nucleotide-binding</keyword>
<feature type="binding site" evidence="8">
    <location>
        <begin position="91"/>
        <end position="98"/>
    </location>
    <ligand>
        <name>GTP</name>
        <dbReference type="ChEBI" id="CHEBI:37565"/>
    </ligand>
</feature>
<reference evidence="11" key="1">
    <citation type="submission" date="2021-02" db="EMBL/GenBank/DDBJ databases">
        <title>Sulfurospirillum tamanensis sp. nov.</title>
        <authorList>
            <person name="Merkel A.Y."/>
        </authorList>
    </citation>
    <scope>NUCLEOTIDE SEQUENCE [LARGE SCALE GENOMIC DNA]</scope>
    <source>
        <strain evidence="11">T05b</strain>
    </source>
</reference>
<evidence type="ECO:0000256" key="1">
    <source>
        <dbReference type="ARBA" id="ARBA00022475"/>
    </source>
</evidence>
<accession>A0ABS2WUR4</accession>
<feature type="binding site" evidence="8">
    <location>
        <begin position="173"/>
        <end position="177"/>
    </location>
    <ligand>
        <name>GTP</name>
        <dbReference type="ChEBI" id="CHEBI:37565"/>
    </ligand>
</feature>
<keyword evidence="4 8" id="KW-0378">Hydrolase</keyword>
<evidence type="ECO:0000313" key="10">
    <source>
        <dbReference type="EMBL" id="MBN2965323.1"/>
    </source>
</evidence>
<dbReference type="InterPro" id="IPR004390">
    <property type="entry name" value="SR_rcpt_FtsY"/>
</dbReference>
<dbReference type="CDD" id="cd17874">
    <property type="entry name" value="FtsY"/>
    <property type="match status" value="1"/>
</dbReference>
<sequence>MIGFLKKGLSKTLEAIKSVAPKPQEKISKALLEEILLEADVTYELVEEIIYYLPPQEQVKREDVKRVLSTYFIYDTPAPKKEKPFVELILGVNGAGKTTTIGKLAYMYKREGLGVMLGAGDTFRAAAIEQLRRWSERIDVPIVYTQQGHDPSAVAFDAISSARARGIDRVIIDTAGRLQNQVNLVSELQKITRICNKAHEGAPHRKLLILDGTQGNSAIAQAKAFHELIGVDGIIITKLDGTAKGGALFGVARALELPILYVGVGESEEDLIPFEAEAFVDGLLEGIFINESSQNG</sequence>
<gene>
    <name evidence="8 10" type="primary">ftsY</name>
    <name evidence="10" type="ORF">JWV37_11070</name>
</gene>
<keyword evidence="1 8" id="KW-1003">Cell membrane</keyword>
<dbReference type="PANTHER" id="PTHR43134">
    <property type="entry name" value="SIGNAL RECOGNITION PARTICLE RECEPTOR SUBUNIT ALPHA"/>
    <property type="match status" value="1"/>
</dbReference>
<comment type="caution">
    <text evidence="10">The sequence shown here is derived from an EMBL/GenBank/DDBJ whole genome shotgun (WGS) entry which is preliminary data.</text>
</comment>
<keyword evidence="11" id="KW-1185">Reference proteome</keyword>
<dbReference type="HAMAP" id="MF_00920">
    <property type="entry name" value="FtsY"/>
    <property type="match status" value="1"/>
</dbReference>
<keyword evidence="7 8" id="KW-0675">Receptor</keyword>
<evidence type="ECO:0000259" key="9">
    <source>
        <dbReference type="PROSITE" id="PS00300"/>
    </source>
</evidence>
<comment type="similarity">
    <text evidence="8">Belongs to the GTP-binding SRP family. FtsY subfamily.</text>
</comment>
<keyword evidence="5 8" id="KW-0342">GTP-binding</keyword>
<evidence type="ECO:0000256" key="5">
    <source>
        <dbReference type="ARBA" id="ARBA00023134"/>
    </source>
</evidence>
<dbReference type="Gene3D" id="1.20.120.140">
    <property type="entry name" value="Signal recognition particle SRP54, nucleotide-binding domain"/>
    <property type="match status" value="1"/>
</dbReference>